<accession>A0A0B2VK73</accession>
<organism evidence="4 5">
    <name type="scientific">Toxocara canis</name>
    <name type="common">Canine roundworm</name>
    <dbReference type="NCBI Taxonomy" id="6265"/>
    <lineage>
        <taxon>Eukaryota</taxon>
        <taxon>Metazoa</taxon>
        <taxon>Ecdysozoa</taxon>
        <taxon>Nematoda</taxon>
        <taxon>Chromadorea</taxon>
        <taxon>Rhabditida</taxon>
        <taxon>Spirurina</taxon>
        <taxon>Ascaridomorpha</taxon>
        <taxon>Ascaridoidea</taxon>
        <taxon>Toxocaridae</taxon>
        <taxon>Toxocara</taxon>
    </lineage>
</organism>
<dbReference type="CDD" id="cd04670">
    <property type="entry name" value="NUDIX_ASFGF2_Nudt6"/>
    <property type="match status" value="1"/>
</dbReference>
<sequence length="289" mass="33688">MVIFEGKTDIFGGITVRSESYNKVTDLKQSIRDSLSEWKSKAIRGIWFHVDIKDSWWIPVLVDEGFIFHHAQSNYVMLTKWLPEKEENTLPRYPFTTIGVAGLVANNAGDILLMKERRGNYLGWKYPGGAAEPNEDIFDAGIREVFEETGIQTKPICILCFRHFHGFRYKDNSDLYFVCVMKPVDENQIELNPCPRETSACCWMSREEIAKLPQEEFHNFHRSILERYDKWLASGRKGCHAEQFNVPELKKQKKSLLSTNSKSKITTYYTLHIYGYGERVPYAPNRRRK</sequence>
<evidence type="ECO:0000256" key="2">
    <source>
        <dbReference type="ARBA" id="ARBA00022801"/>
    </source>
</evidence>
<dbReference type="EMBL" id="JPKZ01001526">
    <property type="protein sequence ID" value="KHN81430.1"/>
    <property type="molecule type" value="Genomic_DNA"/>
</dbReference>
<dbReference type="Gene3D" id="3.90.79.10">
    <property type="entry name" value="Nucleoside Triphosphate Pyrophosphohydrolase"/>
    <property type="match status" value="1"/>
</dbReference>
<protein>
    <submittedName>
        <fullName evidence="4">Nudix hydrolase 8</fullName>
    </submittedName>
</protein>
<dbReference type="GO" id="GO:0051287">
    <property type="term" value="F:NAD binding"/>
    <property type="evidence" value="ECO:0007669"/>
    <property type="project" value="TreeGrafter"/>
</dbReference>
<dbReference type="STRING" id="6265.A0A0B2VK73"/>
<gene>
    <name evidence="4" type="primary">NUDT8</name>
    <name evidence="4" type="ORF">Tcan_03046</name>
</gene>
<keyword evidence="2 4" id="KW-0378">Hydrolase</keyword>
<evidence type="ECO:0000313" key="5">
    <source>
        <dbReference type="Proteomes" id="UP000031036"/>
    </source>
</evidence>
<evidence type="ECO:0000313" key="4">
    <source>
        <dbReference type="EMBL" id="KHN81430.1"/>
    </source>
</evidence>
<reference evidence="4 5" key="1">
    <citation type="submission" date="2014-11" db="EMBL/GenBank/DDBJ databases">
        <title>Genetic blueprint of the zoonotic pathogen Toxocara canis.</title>
        <authorList>
            <person name="Zhu X.-Q."/>
            <person name="Korhonen P.K."/>
            <person name="Cai H."/>
            <person name="Young N.D."/>
            <person name="Nejsum P."/>
            <person name="von Samson-Himmelstjerna G."/>
            <person name="Boag P.R."/>
            <person name="Tan P."/>
            <person name="Li Q."/>
            <person name="Min J."/>
            <person name="Yang Y."/>
            <person name="Wang X."/>
            <person name="Fang X."/>
            <person name="Hall R.S."/>
            <person name="Hofmann A."/>
            <person name="Sternberg P.W."/>
            <person name="Jex A.R."/>
            <person name="Gasser R.B."/>
        </authorList>
    </citation>
    <scope>NUCLEOTIDE SEQUENCE [LARGE SCALE GENOMIC DNA]</scope>
    <source>
        <strain evidence="4">PN_DK_2014</strain>
    </source>
</reference>
<feature type="domain" description="Nudix hydrolase" evidence="3">
    <location>
        <begin position="95"/>
        <end position="228"/>
    </location>
</feature>
<keyword evidence="5" id="KW-1185">Reference proteome</keyword>
<dbReference type="PANTHER" id="PTHR13994:SF13">
    <property type="entry name" value="FI03680P"/>
    <property type="match status" value="1"/>
</dbReference>
<comment type="caution">
    <text evidence="4">The sequence shown here is derived from an EMBL/GenBank/DDBJ whole genome shotgun (WGS) entry which is preliminary data.</text>
</comment>
<dbReference type="Pfam" id="PF00293">
    <property type="entry name" value="NUDIX"/>
    <property type="match status" value="1"/>
</dbReference>
<dbReference type="PANTHER" id="PTHR13994">
    <property type="entry name" value="NUDIX HYDROLASE RELATED"/>
    <property type="match status" value="1"/>
</dbReference>
<dbReference type="PRINTS" id="PR01356">
    <property type="entry name" value="GFGPROTEIN"/>
</dbReference>
<dbReference type="AlphaFoldDB" id="A0A0B2VK73"/>
<comment type="similarity">
    <text evidence="1">Belongs to the Nudix hydrolase family.</text>
</comment>
<dbReference type="Gene3D" id="3.40.630.30">
    <property type="match status" value="1"/>
</dbReference>
<dbReference type="Pfam" id="PF18290">
    <property type="entry name" value="Nudix_hydro"/>
    <property type="match status" value="1"/>
</dbReference>
<dbReference type="InterPro" id="IPR040618">
    <property type="entry name" value="Pre-Nudix"/>
</dbReference>
<dbReference type="OrthoDB" id="447842at2759"/>
<dbReference type="InterPro" id="IPR015797">
    <property type="entry name" value="NUDIX_hydrolase-like_dom_sf"/>
</dbReference>
<dbReference type="Proteomes" id="UP000031036">
    <property type="component" value="Unassembled WGS sequence"/>
</dbReference>
<dbReference type="InterPro" id="IPR003293">
    <property type="entry name" value="Nudix_hydrolase6-like"/>
</dbReference>
<name>A0A0B2VK73_TOXCA</name>
<proteinExistence type="inferred from homology"/>
<dbReference type="PROSITE" id="PS51462">
    <property type="entry name" value="NUDIX"/>
    <property type="match status" value="1"/>
</dbReference>
<evidence type="ECO:0000256" key="1">
    <source>
        <dbReference type="ARBA" id="ARBA00005582"/>
    </source>
</evidence>
<evidence type="ECO:0000259" key="3">
    <source>
        <dbReference type="PROSITE" id="PS51462"/>
    </source>
</evidence>
<dbReference type="GO" id="GO:0035529">
    <property type="term" value="F:NADH pyrophosphatase activity"/>
    <property type="evidence" value="ECO:0007669"/>
    <property type="project" value="TreeGrafter"/>
</dbReference>
<dbReference type="OMA" id="FRHTHNM"/>
<dbReference type="SUPFAM" id="SSF55811">
    <property type="entry name" value="Nudix"/>
    <property type="match status" value="1"/>
</dbReference>
<dbReference type="InterPro" id="IPR000086">
    <property type="entry name" value="NUDIX_hydrolase_dom"/>
</dbReference>
<dbReference type="GO" id="GO:0047631">
    <property type="term" value="F:ADP-ribose diphosphatase activity"/>
    <property type="evidence" value="ECO:0007669"/>
    <property type="project" value="TreeGrafter"/>
</dbReference>